<gene>
    <name evidence="2" type="ORF">Q5P01_001078</name>
</gene>
<sequence>MSWRTEGRQEASQRSDPDVHVWKLDLVDVVRKLREASHFIRLTTSSPSLLGGQLCLSAALSALHRNPNQACFAEKTRLPKCQTFSQASEQMIGSHRGNSRSESSNKVIGQRRRRTRGGSD</sequence>
<organism evidence="2 3">
    <name type="scientific">Channa striata</name>
    <name type="common">Snakehead murrel</name>
    <name type="synonym">Ophicephalus striatus</name>
    <dbReference type="NCBI Taxonomy" id="64152"/>
    <lineage>
        <taxon>Eukaryota</taxon>
        <taxon>Metazoa</taxon>
        <taxon>Chordata</taxon>
        <taxon>Craniata</taxon>
        <taxon>Vertebrata</taxon>
        <taxon>Euteleostomi</taxon>
        <taxon>Actinopterygii</taxon>
        <taxon>Neopterygii</taxon>
        <taxon>Teleostei</taxon>
        <taxon>Neoteleostei</taxon>
        <taxon>Acanthomorphata</taxon>
        <taxon>Anabantaria</taxon>
        <taxon>Anabantiformes</taxon>
        <taxon>Channoidei</taxon>
        <taxon>Channidae</taxon>
        <taxon>Channa</taxon>
    </lineage>
</organism>
<proteinExistence type="predicted"/>
<evidence type="ECO:0000313" key="3">
    <source>
        <dbReference type="Proteomes" id="UP001187415"/>
    </source>
</evidence>
<accession>A0AA88TC04</accession>
<reference evidence="2" key="1">
    <citation type="submission" date="2023-07" db="EMBL/GenBank/DDBJ databases">
        <title>Chromosome-level Genome Assembly of Striped Snakehead (Channa striata).</title>
        <authorList>
            <person name="Liu H."/>
        </authorList>
    </citation>
    <scope>NUCLEOTIDE SEQUENCE</scope>
    <source>
        <strain evidence="2">Gz</strain>
        <tissue evidence="2">Muscle</tissue>
    </source>
</reference>
<comment type="caution">
    <text evidence="2">The sequence shown here is derived from an EMBL/GenBank/DDBJ whole genome shotgun (WGS) entry which is preliminary data.</text>
</comment>
<evidence type="ECO:0000256" key="1">
    <source>
        <dbReference type="SAM" id="MobiDB-lite"/>
    </source>
</evidence>
<dbReference type="Proteomes" id="UP001187415">
    <property type="component" value="Unassembled WGS sequence"/>
</dbReference>
<name>A0AA88TC04_CHASR</name>
<dbReference type="EMBL" id="JAUPFM010000001">
    <property type="protein sequence ID" value="KAK2861545.1"/>
    <property type="molecule type" value="Genomic_DNA"/>
</dbReference>
<feature type="region of interest" description="Disordered" evidence="1">
    <location>
        <begin position="86"/>
        <end position="120"/>
    </location>
</feature>
<keyword evidence="3" id="KW-1185">Reference proteome</keyword>
<protein>
    <submittedName>
        <fullName evidence="2">Uncharacterized protein</fullName>
    </submittedName>
</protein>
<evidence type="ECO:0000313" key="2">
    <source>
        <dbReference type="EMBL" id="KAK2861545.1"/>
    </source>
</evidence>
<dbReference type="AlphaFoldDB" id="A0AA88TC04"/>
<feature type="compositionally biased region" description="Basic residues" evidence="1">
    <location>
        <begin position="109"/>
        <end position="120"/>
    </location>
</feature>